<dbReference type="SUPFAM" id="SSF55347">
    <property type="entry name" value="Glyceraldehyde-3-phosphate dehydrogenase-like, C-terminal domain"/>
    <property type="match status" value="1"/>
</dbReference>
<comment type="similarity">
    <text evidence="2 7">Belongs to the glucose-6-phosphate dehydrogenase family.</text>
</comment>
<dbReference type="InterPro" id="IPR001282">
    <property type="entry name" value="G6P_DH"/>
</dbReference>
<feature type="binding site" evidence="7">
    <location>
        <position position="331"/>
    </location>
    <ligand>
        <name>substrate</name>
    </ligand>
</feature>
<keyword evidence="5 7" id="KW-0560">Oxidoreductase</keyword>
<dbReference type="GO" id="GO:0050661">
    <property type="term" value="F:NADP binding"/>
    <property type="evidence" value="ECO:0007669"/>
    <property type="project" value="UniProtKB-UniRule"/>
</dbReference>
<evidence type="ECO:0000256" key="7">
    <source>
        <dbReference type="HAMAP-Rule" id="MF_00966"/>
    </source>
</evidence>
<evidence type="ECO:0000259" key="8">
    <source>
        <dbReference type="Pfam" id="PF00479"/>
    </source>
</evidence>
<comment type="catalytic activity">
    <reaction evidence="7">
        <text>D-glucose 6-phosphate + NADP(+) = 6-phospho-D-glucono-1,5-lactone + NADPH + H(+)</text>
        <dbReference type="Rhea" id="RHEA:15841"/>
        <dbReference type="ChEBI" id="CHEBI:15378"/>
        <dbReference type="ChEBI" id="CHEBI:57783"/>
        <dbReference type="ChEBI" id="CHEBI:57955"/>
        <dbReference type="ChEBI" id="CHEBI:58349"/>
        <dbReference type="ChEBI" id="CHEBI:61548"/>
        <dbReference type="EC" id="1.1.1.49"/>
    </reaction>
</comment>
<feature type="binding site" evidence="7">
    <location>
        <begin position="17"/>
        <end position="24"/>
    </location>
    <ligand>
        <name>NADP(+)</name>
        <dbReference type="ChEBI" id="CHEBI:58349"/>
    </ligand>
</feature>
<dbReference type="EMBL" id="QETF01000014">
    <property type="protein sequence ID" value="PWG16347.1"/>
    <property type="molecule type" value="Genomic_DNA"/>
</dbReference>
<dbReference type="GO" id="GO:0005829">
    <property type="term" value="C:cytosol"/>
    <property type="evidence" value="ECO:0007669"/>
    <property type="project" value="TreeGrafter"/>
</dbReference>
<feature type="binding site" evidence="7">
    <location>
        <position position="148"/>
    </location>
    <ligand>
        <name>NADP(+)</name>
        <dbReference type="ChEBI" id="CHEBI:58349"/>
    </ligand>
</feature>
<comment type="function">
    <text evidence="7">Catalyzes the oxidation of glucose 6-phosphate to 6-phosphogluconolactone.</text>
</comment>
<dbReference type="PROSITE" id="PS00069">
    <property type="entry name" value="G6P_DEHYDROGENASE"/>
    <property type="match status" value="1"/>
</dbReference>
<evidence type="ECO:0000256" key="5">
    <source>
        <dbReference type="ARBA" id="ARBA00023002"/>
    </source>
</evidence>
<dbReference type="InterPro" id="IPR019796">
    <property type="entry name" value="G6P_DH_AS"/>
</dbReference>
<evidence type="ECO:0000256" key="1">
    <source>
        <dbReference type="ARBA" id="ARBA00004937"/>
    </source>
</evidence>
<evidence type="ECO:0000256" key="3">
    <source>
        <dbReference type="ARBA" id="ARBA00022526"/>
    </source>
</evidence>
<dbReference type="Proteomes" id="UP000245293">
    <property type="component" value="Unassembled WGS sequence"/>
</dbReference>
<keyword evidence="4 7" id="KW-0521">NADP</keyword>
<dbReference type="InterPro" id="IPR022674">
    <property type="entry name" value="G6P_DH_NAD-bd"/>
</dbReference>
<evidence type="ECO:0000256" key="2">
    <source>
        <dbReference type="ARBA" id="ARBA00009975"/>
    </source>
</evidence>
<gene>
    <name evidence="7 10" type="primary">zwf</name>
    <name evidence="10" type="ORF">DFK10_11945</name>
</gene>
<reference evidence="11" key="1">
    <citation type="submission" date="2018-05" db="EMBL/GenBank/DDBJ databases">
        <authorList>
            <person name="Du Z."/>
            <person name="Wang X."/>
        </authorList>
    </citation>
    <scope>NUCLEOTIDE SEQUENCE [LARGE SCALE GENOMIC DNA]</scope>
    <source>
        <strain evidence="11">WDS4C29</strain>
    </source>
</reference>
<evidence type="ECO:0000259" key="9">
    <source>
        <dbReference type="Pfam" id="PF02781"/>
    </source>
</evidence>
<dbReference type="UniPathway" id="UPA00115">
    <property type="reaction ID" value="UER00408"/>
</dbReference>
<feature type="binding site" evidence="7">
    <location>
        <position position="235"/>
    </location>
    <ligand>
        <name>substrate</name>
    </ligand>
</feature>
<dbReference type="NCBIfam" id="TIGR00871">
    <property type="entry name" value="zwf"/>
    <property type="match status" value="1"/>
</dbReference>
<organism evidence="10 11">
    <name type="scientific">Salibaculum griseiflavum</name>
    <dbReference type="NCBI Taxonomy" id="1914409"/>
    <lineage>
        <taxon>Bacteria</taxon>
        <taxon>Pseudomonadati</taxon>
        <taxon>Pseudomonadota</taxon>
        <taxon>Alphaproteobacteria</taxon>
        <taxon>Rhodobacterales</taxon>
        <taxon>Roseobacteraceae</taxon>
        <taxon>Salibaculum</taxon>
    </lineage>
</organism>
<comment type="caution">
    <text evidence="10">The sequence shown here is derived from an EMBL/GenBank/DDBJ whole genome shotgun (WGS) entry which is preliminary data.</text>
</comment>
<feature type="binding site" evidence="7">
    <location>
        <position position="178"/>
    </location>
    <ligand>
        <name>substrate</name>
    </ligand>
</feature>
<dbReference type="PRINTS" id="PR00079">
    <property type="entry name" value="G6PDHDRGNASE"/>
</dbReference>
<dbReference type="PANTHER" id="PTHR23429">
    <property type="entry name" value="GLUCOSE-6-PHOSPHATE 1-DEHYDROGENASE G6PD"/>
    <property type="match status" value="1"/>
</dbReference>
<feature type="binding site" evidence="7">
    <location>
        <position position="182"/>
    </location>
    <ligand>
        <name>substrate</name>
    </ligand>
</feature>
<keyword evidence="3 7" id="KW-0313">Glucose metabolism</keyword>
<dbReference type="Gene3D" id="3.30.360.10">
    <property type="entry name" value="Dihydrodipicolinate Reductase, domain 2"/>
    <property type="match status" value="1"/>
</dbReference>
<protein>
    <recommendedName>
        <fullName evidence="7">Glucose-6-phosphate 1-dehydrogenase</fullName>
        <shortName evidence="7">G6PD</shortName>
        <ecNumber evidence="7">1.1.1.49</ecNumber>
    </recommendedName>
</protein>
<dbReference type="GO" id="GO:0009051">
    <property type="term" value="P:pentose-phosphate shunt, oxidative branch"/>
    <property type="evidence" value="ECO:0007669"/>
    <property type="project" value="TreeGrafter"/>
</dbReference>
<evidence type="ECO:0000256" key="4">
    <source>
        <dbReference type="ARBA" id="ARBA00022857"/>
    </source>
</evidence>
<dbReference type="PIRSF" id="PIRSF000110">
    <property type="entry name" value="G6PD"/>
    <property type="match status" value="1"/>
</dbReference>
<dbReference type="PANTHER" id="PTHR23429:SF0">
    <property type="entry name" value="GLUCOSE-6-PHOSPHATE 1-DEHYDROGENASE"/>
    <property type="match status" value="1"/>
</dbReference>
<comment type="pathway">
    <text evidence="1 7">Carbohydrate degradation; pentose phosphate pathway; D-ribulose 5-phosphate from D-glucose 6-phosphate (oxidative stage): step 1/3.</text>
</comment>
<proteinExistence type="inferred from homology"/>
<dbReference type="Pfam" id="PF02781">
    <property type="entry name" value="G6PD_C"/>
    <property type="match status" value="1"/>
</dbReference>
<feature type="active site" description="Proton acceptor" evidence="7">
    <location>
        <position position="240"/>
    </location>
</feature>
<evidence type="ECO:0000313" key="10">
    <source>
        <dbReference type="EMBL" id="PWG16347.1"/>
    </source>
</evidence>
<sequence length="484" mass="54732">MVSRVIPVDDFDLVIFGGTGDLARRKILPGLYRRCLSGQVPDDARIIGAARSDMDTEGYRQMIREAIAEFGGPEAADGKAIDRFLTRLHYVTVDARGDGGWKELHDLLRKDVINAFYFSVGPGLFGDLAERLLRFEIADTNARIVVEKPFGRDLESARALNATLAQHFNEDQIYRIDHYLGKETVQNLMAVRFGNVLFEPLWNNHYVDHIQITVAETVGVEGRGAYYDKSGAMRDMVQNHLMQLLCLIAMEPPSMFDADAVRDEKLKVIRALQPVDYHHIVRGQYDKTRTSADYRTDAEDPRSHTESFVALKAHINNWRWAGVPFYMRTGKKLKARSSEIAVVFKDLGHSIFPGDEARHRNILSIQLQPNEGIKLQVTIKEPGPGGMRLVDVPLDMTFAEALGPDAEGVPDAYERLIMDVIRGNQTLFMRGDEVEAAWAWTDPIIEGWKARNDVPKLYDQGSSGPEDALMLLHRDGRKWREIKE</sequence>
<keyword evidence="11" id="KW-1185">Reference proteome</keyword>
<name>A0A2V1P4K4_9RHOB</name>
<feature type="binding site" evidence="7">
    <location>
        <position position="51"/>
    </location>
    <ligand>
        <name>NADP(+)</name>
        <dbReference type="ChEBI" id="CHEBI:58349"/>
    </ligand>
</feature>
<dbReference type="InterPro" id="IPR036291">
    <property type="entry name" value="NAD(P)-bd_dom_sf"/>
</dbReference>
<dbReference type="Pfam" id="PF00479">
    <property type="entry name" value="G6PD_N"/>
    <property type="match status" value="1"/>
</dbReference>
<dbReference type="RefSeq" id="WP_109389265.1">
    <property type="nucleotide sequence ID" value="NZ_QETF01000014.1"/>
</dbReference>
<dbReference type="OrthoDB" id="9802739at2"/>
<dbReference type="InterPro" id="IPR022675">
    <property type="entry name" value="G6P_DH_C"/>
</dbReference>
<dbReference type="EC" id="1.1.1.49" evidence="7"/>
<feature type="domain" description="Glucose-6-phosphate dehydrogenase NAD-binding" evidence="8">
    <location>
        <begin position="14"/>
        <end position="187"/>
    </location>
</feature>
<dbReference type="GO" id="GO:0006006">
    <property type="term" value="P:glucose metabolic process"/>
    <property type="evidence" value="ECO:0007669"/>
    <property type="project" value="UniProtKB-KW"/>
</dbReference>
<dbReference type="SUPFAM" id="SSF51735">
    <property type="entry name" value="NAD(P)-binding Rossmann-fold domains"/>
    <property type="match status" value="1"/>
</dbReference>
<dbReference type="Gene3D" id="3.40.50.720">
    <property type="entry name" value="NAD(P)-binding Rossmann-like Domain"/>
    <property type="match status" value="1"/>
</dbReference>
<feature type="binding site" evidence="7">
    <location>
        <position position="216"/>
    </location>
    <ligand>
        <name>substrate</name>
    </ligand>
</feature>
<comment type="caution">
    <text evidence="7">Lacks conserved residue(s) required for the propagation of feature annotation.</text>
</comment>
<keyword evidence="6 7" id="KW-0119">Carbohydrate metabolism</keyword>
<dbReference type="HAMAP" id="MF_00966">
    <property type="entry name" value="G6PD"/>
    <property type="match status" value="1"/>
</dbReference>
<evidence type="ECO:0000256" key="6">
    <source>
        <dbReference type="ARBA" id="ARBA00023277"/>
    </source>
</evidence>
<feature type="domain" description="Glucose-6-phosphate dehydrogenase C-terminal" evidence="9">
    <location>
        <begin position="189"/>
        <end position="480"/>
    </location>
</feature>
<dbReference type="AlphaFoldDB" id="A0A2V1P4K4"/>
<evidence type="ECO:0000313" key="11">
    <source>
        <dbReference type="Proteomes" id="UP000245293"/>
    </source>
</evidence>
<dbReference type="GO" id="GO:0004345">
    <property type="term" value="F:glucose-6-phosphate dehydrogenase activity"/>
    <property type="evidence" value="ECO:0007669"/>
    <property type="project" value="UniProtKB-UniRule"/>
</dbReference>
<accession>A0A2V1P4K4</accession>